<proteinExistence type="predicted"/>
<dbReference type="Proteomes" id="UP000499080">
    <property type="component" value="Unassembled WGS sequence"/>
</dbReference>
<gene>
    <name evidence="2" type="ORF">AVEN_28589_1</name>
</gene>
<name>A0A4Y2DDW6_ARAVE</name>
<evidence type="ECO:0000256" key="1">
    <source>
        <dbReference type="SAM" id="MobiDB-lite"/>
    </source>
</evidence>
<reference evidence="2 3" key="1">
    <citation type="journal article" date="2019" name="Sci. Rep.">
        <title>Orb-weaving spider Araneus ventricosus genome elucidates the spidroin gene catalogue.</title>
        <authorList>
            <person name="Kono N."/>
            <person name="Nakamura H."/>
            <person name="Ohtoshi R."/>
            <person name="Moran D.A.P."/>
            <person name="Shinohara A."/>
            <person name="Yoshida Y."/>
            <person name="Fujiwara M."/>
            <person name="Mori M."/>
            <person name="Tomita M."/>
            <person name="Arakawa K."/>
        </authorList>
    </citation>
    <scope>NUCLEOTIDE SEQUENCE [LARGE SCALE GENOMIC DNA]</scope>
</reference>
<organism evidence="2 3">
    <name type="scientific">Araneus ventricosus</name>
    <name type="common">Orbweaver spider</name>
    <name type="synonym">Epeira ventricosa</name>
    <dbReference type="NCBI Taxonomy" id="182803"/>
    <lineage>
        <taxon>Eukaryota</taxon>
        <taxon>Metazoa</taxon>
        <taxon>Ecdysozoa</taxon>
        <taxon>Arthropoda</taxon>
        <taxon>Chelicerata</taxon>
        <taxon>Arachnida</taxon>
        <taxon>Araneae</taxon>
        <taxon>Araneomorphae</taxon>
        <taxon>Entelegynae</taxon>
        <taxon>Araneoidea</taxon>
        <taxon>Araneidae</taxon>
        <taxon>Araneus</taxon>
    </lineage>
</organism>
<dbReference type="EMBL" id="BGPR01000350">
    <property type="protein sequence ID" value="GBM14861.1"/>
    <property type="molecule type" value="Genomic_DNA"/>
</dbReference>
<evidence type="ECO:0000313" key="2">
    <source>
        <dbReference type="EMBL" id="GBM14861.1"/>
    </source>
</evidence>
<sequence length="229" mass="25851">MREVAHCLTNSRGVGRRLHRISNDGQNGLFFVVVFEFLRDPEDNGSIPISTFLLNRHHGGPAPLSMGSTPGDHITNFCGCFFKYLNKKRFCAAISTEAWKNSTYLGRIEVSPCTFRKPPDDNFSTSSNPQDHNSDRCYIRSTSIDERRQIIAGARSKYARYSGRCPANHSNNLSTKSGDVRHHTTKDVHDSNCWGRTNKCVTMRFPLLPTHSSSRRNTNNNNHHVVVLS</sequence>
<comment type="caution">
    <text evidence="2">The sequence shown here is derived from an EMBL/GenBank/DDBJ whole genome shotgun (WGS) entry which is preliminary data.</text>
</comment>
<keyword evidence="3" id="KW-1185">Reference proteome</keyword>
<protein>
    <submittedName>
        <fullName evidence="2">Uncharacterized protein</fullName>
    </submittedName>
</protein>
<evidence type="ECO:0000313" key="3">
    <source>
        <dbReference type="Proteomes" id="UP000499080"/>
    </source>
</evidence>
<accession>A0A4Y2DDW6</accession>
<feature type="region of interest" description="Disordered" evidence="1">
    <location>
        <begin position="210"/>
        <end position="229"/>
    </location>
</feature>
<dbReference type="AlphaFoldDB" id="A0A4Y2DDW6"/>